<dbReference type="InterPro" id="IPR013106">
    <property type="entry name" value="Ig_V-set"/>
</dbReference>
<accession>A0A8C1JTW3</accession>
<dbReference type="Gene3D" id="2.60.40.10">
    <property type="entry name" value="Immunoglobulins"/>
    <property type="match status" value="1"/>
</dbReference>
<dbReference type="Pfam" id="PF07686">
    <property type="entry name" value="V-set"/>
    <property type="match status" value="1"/>
</dbReference>
<keyword evidence="5" id="KW-1279">T cell receptor</keyword>
<dbReference type="InterPro" id="IPR051287">
    <property type="entry name" value="TCR_variable_region"/>
</dbReference>
<keyword evidence="1" id="KW-0732">Signal</keyword>
<organism evidence="7 8">
    <name type="scientific">Cyprinus carpio</name>
    <name type="common">Common carp</name>
    <dbReference type="NCBI Taxonomy" id="7962"/>
    <lineage>
        <taxon>Eukaryota</taxon>
        <taxon>Metazoa</taxon>
        <taxon>Chordata</taxon>
        <taxon>Craniata</taxon>
        <taxon>Vertebrata</taxon>
        <taxon>Euteleostomi</taxon>
        <taxon>Actinopterygii</taxon>
        <taxon>Neopterygii</taxon>
        <taxon>Teleostei</taxon>
        <taxon>Ostariophysi</taxon>
        <taxon>Cypriniformes</taxon>
        <taxon>Cyprinidae</taxon>
        <taxon>Cyprininae</taxon>
        <taxon>Cyprinus</taxon>
    </lineage>
</organism>
<keyword evidence="4" id="KW-0393">Immunoglobulin domain</keyword>
<reference evidence="7" key="1">
    <citation type="submission" date="2025-05" db="UniProtKB">
        <authorList>
            <consortium name="Ensembl"/>
        </authorList>
    </citation>
    <scope>IDENTIFICATION</scope>
</reference>
<dbReference type="InterPro" id="IPR036179">
    <property type="entry name" value="Ig-like_dom_sf"/>
</dbReference>
<evidence type="ECO:0000256" key="2">
    <source>
        <dbReference type="ARBA" id="ARBA00023130"/>
    </source>
</evidence>
<evidence type="ECO:0000256" key="3">
    <source>
        <dbReference type="ARBA" id="ARBA00023170"/>
    </source>
</evidence>
<dbReference type="Proteomes" id="UP000694427">
    <property type="component" value="Unplaced"/>
</dbReference>
<sequence>EDIIFPNNDTVIAKADDKVMLSCSYTGTVYDLYWYRQIPGSAPQFLIMEFSGLLTHATHQVPGITMFNRKDTKRTELETAALSDSALYYCALRVGAQ</sequence>
<dbReference type="Ensembl" id="ENSCCRT00020082388.1">
    <property type="protein sequence ID" value="ENSCCRP00020075125.1"/>
    <property type="gene ID" value="ENSCCRG00020034995.1"/>
</dbReference>
<dbReference type="GO" id="GO:0002250">
    <property type="term" value="P:adaptive immune response"/>
    <property type="evidence" value="ECO:0007669"/>
    <property type="project" value="UniProtKB-KW"/>
</dbReference>
<keyword evidence="2" id="KW-1064">Adaptive immunity</keyword>
<evidence type="ECO:0000256" key="4">
    <source>
        <dbReference type="ARBA" id="ARBA00023319"/>
    </source>
</evidence>
<evidence type="ECO:0000256" key="1">
    <source>
        <dbReference type="ARBA" id="ARBA00022729"/>
    </source>
</evidence>
<dbReference type="PANTHER" id="PTHR19367:SF18">
    <property type="entry name" value="T CELL RECEPTOR ALPHA VARIABLE 16"/>
    <property type="match status" value="1"/>
</dbReference>
<feature type="domain" description="Ig-like" evidence="6">
    <location>
        <begin position="6"/>
        <end position="97"/>
    </location>
</feature>
<name>A0A8C1JTW3_CYPCA</name>
<evidence type="ECO:0000256" key="5">
    <source>
        <dbReference type="ARBA" id="ARBA00043266"/>
    </source>
</evidence>
<evidence type="ECO:0000313" key="7">
    <source>
        <dbReference type="Ensembl" id="ENSCCRP00010037454.1"/>
    </source>
</evidence>
<evidence type="ECO:0000313" key="8">
    <source>
        <dbReference type="Proteomes" id="UP000694427"/>
    </source>
</evidence>
<keyword evidence="8" id="KW-1185">Reference proteome</keyword>
<evidence type="ECO:0000259" key="6">
    <source>
        <dbReference type="PROSITE" id="PS50835"/>
    </source>
</evidence>
<dbReference type="PANTHER" id="PTHR19367">
    <property type="entry name" value="T-CELL RECEPTOR ALPHA CHAIN V REGION"/>
    <property type="match status" value="1"/>
</dbReference>
<dbReference type="SUPFAM" id="SSF48726">
    <property type="entry name" value="Immunoglobulin"/>
    <property type="match status" value="1"/>
</dbReference>
<dbReference type="PROSITE" id="PS50835">
    <property type="entry name" value="IG_LIKE"/>
    <property type="match status" value="1"/>
</dbReference>
<dbReference type="Ensembl" id="ENSCCRT00015001091.1">
    <property type="protein sequence ID" value="ENSCCRP00015001021.1"/>
    <property type="gene ID" value="ENSCCRG00015000655.1"/>
</dbReference>
<dbReference type="AlphaFoldDB" id="A0A8C1JTW3"/>
<dbReference type="Proteomes" id="UP000694701">
    <property type="component" value="Unplaced"/>
</dbReference>
<keyword evidence="5" id="KW-0391">Immunity</keyword>
<dbReference type="InterPro" id="IPR013783">
    <property type="entry name" value="Ig-like_fold"/>
</dbReference>
<dbReference type="InterPro" id="IPR007110">
    <property type="entry name" value="Ig-like_dom"/>
</dbReference>
<dbReference type="Proteomes" id="UP000694700">
    <property type="component" value="Unplaced"/>
</dbReference>
<protein>
    <submittedName>
        <fullName evidence="7">T-cell receptor alpha/delta variable 28.0</fullName>
    </submittedName>
</protein>
<proteinExistence type="predicted"/>
<dbReference type="OMA" id="TVYDLYW"/>
<keyword evidence="3" id="KW-0675">Receptor</keyword>
<dbReference type="GO" id="GO:0042101">
    <property type="term" value="C:T cell receptor complex"/>
    <property type="evidence" value="ECO:0007669"/>
    <property type="project" value="UniProtKB-KW"/>
</dbReference>
<dbReference type="Ensembl" id="ENSCCRT00010041130.1">
    <property type="protein sequence ID" value="ENSCCRP00010037454.1"/>
    <property type="gene ID" value="ENSCCRG00010015969.1"/>
</dbReference>